<proteinExistence type="inferred from homology"/>
<gene>
    <name evidence="6" type="ORF">FOMPIDRAFT_1036692</name>
</gene>
<comment type="cofactor">
    <cofactor evidence="1">
        <name>FMN</name>
        <dbReference type="ChEBI" id="CHEBI:58210"/>
    </cofactor>
</comment>
<evidence type="ECO:0000256" key="4">
    <source>
        <dbReference type="ARBA" id="ARBA00038054"/>
    </source>
</evidence>
<dbReference type="Proteomes" id="UP000015241">
    <property type="component" value="Unassembled WGS sequence"/>
</dbReference>
<dbReference type="OrthoDB" id="298012at2759"/>
<dbReference type="eggNOG" id="ENOG502SN0M">
    <property type="taxonomic scope" value="Eukaryota"/>
</dbReference>
<sequence>MAADLPPFNTSYAYQSTASPNSQWSYGKKIGDTPTGKAWTEGDKEGWKVVDTASEDKLKVYQLMISGIVPRPIAFVSTISETGVENLATFRKVSHHPPVVSISCSNNGPRGLKDTPANIKATKGFTVNIISEPFIEGANSTAIDAPEDVSEWPISGLTKEKSVHVKPARVKESAFSMECELFQVIDITDPVSGAQTTTLILGLVKYIHVRKDVLNERGNVDPGKLKPVSRLGDISYARVGDGFRLARPGWANEQENIRKAVENT</sequence>
<dbReference type="Pfam" id="PF01613">
    <property type="entry name" value="Flavin_Reduct"/>
    <property type="match status" value="1"/>
</dbReference>
<dbReference type="PANTHER" id="PTHR33798">
    <property type="entry name" value="FLAVOPROTEIN OXYGENASE"/>
    <property type="match status" value="1"/>
</dbReference>
<dbReference type="InterPro" id="IPR002563">
    <property type="entry name" value="Flavin_Rdtase-like_dom"/>
</dbReference>
<keyword evidence="3" id="KW-0288">FMN</keyword>
<dbReference type="STRING" id="743788.S8E783"/>
<dbReference type="GO" id="GO:0010181">
    <property type="term" value="F:FMN binding"/>
    <property type="evidence" value="ECO:0007669"/>
    <property type="project" value="InterPro"/>
</dbReference>
<dbReference type="SUPFAM" id="SSF50475">
    <property type="entry name" value="FMN-binding split barrel"/>
    <property type="match status" value="1"/>
</dbReference>
<dbReference type="PANTHER" id="PTHR33798:SF5">
    <property type="entry name" value="FLAVIN REDUCTASE LIKE DOMAIN-CONTAINING PROTEIN"/>
    <property type="match status" value="1"/>
</dbReference>
<dbReference type="InterPro" id="IPR012349">
    <property type="entry name" value="Split_barrel_FMN-bd"/>
</dbReference>
<name>S8E783_FOMSC</name>
<evidence type="ECO:0000256" key="1">
    <source>
        <dbReference type="ARBA" id="ARBA00001917"/>
    </source>
</evidence>
<dbReference type="InParanoid" id="S8E783"/>
<dbReference type="EMBL" id="KE504148">
    <property type="protein sequence ID" value="EPT00533.1"/>
    <property type="molecule type" value="Genomic_DNA"/>
</dbReference>
<evidence type="ECO:0000259" key="5">
    <source>
        <dbReference type="SMART" id="SM00903"/>
    </source>
</evidence>
<accession>S8E783</accession>
<protein>
    <recommendedName>
        <fullName evidence="5">Flavin reductase like domain-containing protein</fullName>
    </recommendedName>
</protein>
<keyword evidence="7" id="KW-1185">Reference proteome</keyword>
<keyword evidence="2" id="KW-0285">Flavoprotein</keyword>
<evidence type="ECO:0000256" key="2">
    <source>
        <dbReference type="ARBA" id="ARBA00022630"/>
    </source>
</evidence>
<dbReference type="Gene3D" id="2.30.110.10">
    <property type="entry name" value="Electron Transport, Fmn-binding Protein, Chain A"/>
    <property type="match status" value="1"/>
</dbReference>
<dbReference type="AlphaFoldDB" id="S8E783"/>
<dbReference type="HOGENOM" id="CLU_059021_3_0_1"/>
<organism evidence="6 7">
    <name type="scientific">Fomitopsis schrenkii</name>
    <name type="common">Brown rot fungus</name>
    <dbReference type="NCBI Taxonomy" id="2126942"/>
    <lineage>
        <taxon>Eukaryota</taxon>
        <taxon>Fungi</taxon>
        <taxon>Dikarya</taxon>
        <taxon>Basidiomycota</taxon>
        <taxon>Agaricomycotina</taxon>
        <taxon>Agaricomycetes</taxon>
        <taxon>Polyporales</taxon>
        <taxon>Fomitopsis</taxon>
    </lineage>
</organism>
<evidence type="ECO:0000256" key="3">
    <source>
        <dbReference type="ARBA" id="ARBA00022643"/>
    </source>
</evidence>
<evidence type="ECO:0000313" key="6">
    <source>
        <dbReference type="EMBL" id="EPT00533.1"/>
    </source>
</evidence>
<comment type="similarity">
    <text evidence="4">Belongs to the flavoredoxin family.</text>
</comment>
<dbReference type="SMART" id="SM00903">
    <property type="entry name" value="Flavin_Reduct"/>
    <property type="match status" value="1"/>
</dbReference>
<feature type="domain" description="Flavin reductase like" evidence="5">
    <location>
        <begin position="66"/>
        <end position="221"/>
    </location>
</feature>
<reference evidence="6 7" key="1">
    <citation type="journal article" date="2012" name="Science">
        <title>The Paleozoic origin of enzymatic lignin decomposition reconstructed from 31 fungal genomes.</title>
        <authorList>
            <person name="Floudas D."/>
            <person name="Binder M."/>
            <person name="Riley R."/>
            <person name="Barry K."/>
            <person name="Blanchette R.A."/>
            <person name="Henrissat B."/>
            <person name="Martinez A.T."/>
            <person name="Otillar R."/>
            <person name="Spatafora J.W."/>
            <person name="Yadav J.S."/>
            <person name="Aerts A."/>
            <person name="Benoit I."/>
            <person name="Boyd A."/>
            <person name="Carlson A."/>
            <person name="Copeland A."/>
            <person name="Coutinho P.M."/>
            <person name="de Vries R.P."/>
            <person name="Ferreira P."/>
            <person name="Findley K."/>
            <person name="Foster B."/>
            <person name="Gaskell J."/>
            <person name="Glotzer D."/>
            <person name="Gorecki P."/>
            <person name="Heitman J."/>
            <person name="Hesse C."/>
            <person name="Hori C."/>
            <person name="Igarashi K."/>
            <person name="Jurgens J.A."/>
            <person name="Kallen N."/>
            <person name="Kersten P."/>
            <person name="Kohler A."/>
            <person name="Kuees U."/>
            <person name="Kumar T.K.A."/>
            <person name="Kuo A."/>
            <person name="LaButti K."/>
            <person name="Larrondo L.F."/>
            <person name="Lindquist E."/>
            <person name="Ling A."/>
            <person name="Lombard V."/>
            <person name="Lucas S."/>
            <person name="Lundell T."/>
            <person name="Martin R."/>
            <person name="McLaughlin D.J."/>
            <person name="Morgenstern I."/>
            <person name="Morin E."/>
            <person name="Murat C."/>
            <person name="Nagy L.G."/>
            <person name="Nolan M."/>
            <person name="Ohm R.A."/>
            <person name="Patyshakuliyeva A."/>
            <person name="Rokas A."/>
            <person name="Ruiz-Duenas F.J."/>
            <person name="Sabat G."/>
            <person name="Salamov A."/>
            <person name="Samejima M."/>
            <person name="Schmutz J."/>
            <person name="Slot J.C."/>
            <person name="St John F."/>
            <person name="Stenlid J."/>
            <person name="Sun H."/>
            <person name="Sun S."/>
            <person name="Syed K."/>
            <person name="Tsang A."/>
            <person name="Wiebenga A."/>
            <person name="Young D."/>
            <person name="Pisabarro A."/>
            <person name="Eastwood D.C."/>
            <person name="Martin F."/>
            <person name="Cullen D."/>
            <person name="Grigoriev I.V."/>
            <person name="Hibbett D.S."/>
        </authorList>
    </citation>
    <scope>NUCLEOTIDE SEQUENCE</scope>
    <source>
        <strain evidence="7">FP-58527</strain>
    </source>
</reference>
<evidence type="ECO:0000313" key="7">
    <source>
        <dbReference type="Proteomes" id="UP000015241"/>
    </source>
</evidence>